<sequence length="91" mass="10266">MFPLWATQVPRYNFPISAWNNPVGHFGPTVCHRSRHQTFHTSIPKTTSATPLIVGIISALHFGAGIFNAVRVEIFYFKSCEVKHILNCKLV</sequence>
<organism evidence="1 2">
    <name type="scientific">Rhizophagus irregularis</name>
    <dbReference type="NCBI Taxonomy" id="588596"/>
    <lineage>
        <taxon>Eukaryota</taxon>
        <taxon>Fungi</taxon>
        <taxon>Fungi incertae sedis</taxon>
        <taxon>Mucoromycota</taxon>
        <taxon>Glomeromycotina</taxon>
        <taxon>Glomeromycetes</taxon>
        <taxon>Glomerales</taxon>
        <taxon>Glomeraceae</taxon>
        <taxon>Rhizophagus</taxon>
    </lineage>
</organism>
<evidence type="ECO:0000313" key="2">
    <source>
        <dbReference type="Proteomes" id="UP000232722"/>
    </source>
</evidence>
<reference evidence="1 2" key="1">
    <citation type="submission" date="2016-04" db="EMBL/GenBank/DDBJ databases">
        <title>Genome analyses suggest a sexual origin of heterokaryosis in a supposedly ancient asexual fungus.</title>
        <authorList>
            <person name="Ropars J."/>
            <person name="Sedzielewska K."/>
            <person name="Noel J."/>
            <person name="Charron P."/>
            <person name="Farinelli L."/>
            <person name="Marton T."/>
            <person name="Kruger M."/>
            <person name="Pelin A."/>
            <person name="Brachmann A."/>
            <person name="Corradi N."/>
        </authorList>
    </citation>
    <scope>NUCLEOTIDE SEQUENCE [LARGE SCALE GENOMIC DNA]</scope>
    <source>
        <strain evidence="1 2">A5</strain>
    </source>
</reference>
<dbReference type="AlphaFoldDB" id="A0A2N0NN11"/>
<dbReference type="Proteomes" id="UP000232722">
    <property type="component" value="Unassembled WGS sequence"/>
</dbReference>
<gene>
    <name evidence="1" type="ORF">RhiirA5_367906</name>
</gene>
<dbReference type="EMBL" id="LLXJ01004297">
    <property type="protein sequence ID" value="PKB95963.1"/>
    <property type="molecule type" value="Genomic_DNA"/>
</dbReference>
<proteinExistence type="predicted"/>
<protein>
    <submittedName>
        <fullName evidence="1">Uncharacterized protein</fullName>
    </submittedName>
</protein>
<comment type="caution">
    <text evidence="1">The sequence shown here is derived from an EMBL/GenBank/DDBJ whole genome shotgun (WGS) entry which is preliminary data.</text>
</comment>
<name>A0A2N0NN11_9GLOM</name>
<accession>A0A2N0NN11</accession>
<evidence type="ECO:0000313" key="1">
    <source>
        <dbReference type="EMBL" id="PKB95963.1"/>
    </source>
</evidence>
<reference evidence="1 2" key="2">
    <citation type="submission" date="2017-09" db="EMBL/GenBank/DDBJ databases">
        <title>Extensive intraspecific genome diversity in a model arbuscular mycorrhizal fungus.</title>
        <authorList>
            <person name="Chen E.C."/>
            <person name="Morin E."/>
            <person name="Beaudet D."/>
            <person name="Noel J."/>
            <person name="Ndikumana S."/>
            <person name="Charron P."/>
            <person name="St-Onge C."/>
            <person name="Giorgi J."/>
            <person name="Grigoriev I.V."/>
            <person name="Roux C."/>
            <person name="Martin F.M."/>
            <person name="Corradi N."/>
        </authorList>
    </citation>
    <scope>NUCLEOTIDE SEQUENCE [LARGE SCALE GENOMIC DNA]</scope>
    <source>
        <strain evidence="1 2">A5</strain>
    </source>
</reference>